<feature type="compositionally biased region" description="Basic and acidic residues" evidence="8">
    <location>
        <begin position="408"/>
        <end position="417"/>
    </location>
</feature>
<proteinExistence type="predicted"/>
<dbReference type="SUPFAM" id="SSF49899">
    <property type="entry name" value="Concanavalin A-like lectins/glucanases"/>
    <property type="match status" value="1"/>
</dbReference>
<keyword evidence="4 7" id="KW-0106">Calcium</keyword>
<reference evidence="11 12" key="1">
    <citation type="submission" date="2024-05" db="EMBL/GenBank/DDBJ databases">
        <title>Culex pipiens pipiens assembly and annotation.</title>
        <authorList>
            <person name="Alout H."/>
            <person name="Durand T."/>
        </authorList>
    </citation>
    <scope>NUCLEOTIDE SEQUENCE [LARGE SCALE GENOMIC DNA]</scope>
    <source>
        <strain evidence="11">HA-2024</strain>
        <tissue evidence="11">Whole body</tissue>
    </source>
</reference>
<dbReference type="PANTHER" id="PTHR10199">
    <property type="entry name" value="THROMBOSPONDIN"/>
    <property type="match status" value="1"/>
</dbReference>
<evidence type="ECO:0000256" key="9">
    <source>
        <dbReference type="SAM" id="SignalP"/>
    </source>
</evidence>
<feature type="region of interest" description="Disordered" evidence="8">
    <location>
        <begin position="309"/>
        <end position="332"/>
    </location>
</feature>
<dbReference type="FunFam" id="4.10.1080.10:FF:000002">
    <property type="entry name" value="Thrombospondin 3"/>
    <property type="match status" value="1"/>
</dbReference>
<comment type="caution">
    <text evidence="11">The sequence shown here is derived from an EMBL/GenBank/DDBJ whole genome shotgun (WGS) entry which is preliminary data.</text>
</comment>
<dbReference type="PROSITE" id="PS51234">
    <property type="entry name" value="TSP3"/>
    <property type="match status" value="4"/>
</dbReference>
<dbReference type="FunFam" id="2.60.120.200:FF:000002">
    <property type="entry name" value="Thrombospondin 3"/>
    <property type="match status" value="1"/>
</dbReference>
<evidence type="ECO:0000256" key="1">
    <source>
        <dbReference type="ARBA" id="ARBA00022536"/>
    </source>
</evidence>
<name>A0ABD1D151_CULPP</name>
<dbReference type="EMBL" id="JBEHCU010008169">
    <property type="protein sequence ID" value="KAL1387487.1"/>
    <property type="molecule type" value="Genomic_DNA"/>
</dbReference>
<feature type="repeat" description="TSP type-3" evidence="7">
    <location>
        <begin position="433"/>
        <end position="470"/>
    </location>
</feature>
<evidence type="ECO:0000313" key="12">
    <source>
        <dbReference type="Proteomes" id="UP001562425"/>
    </source>
</evidence>
<dbReference type="Pfam" id="PF02412">
    <property type="entry name" value="TSP_3"/>
    <property type="match status" value="5"/>
</dbReference>
<feature type="signal peptide" evidence="9">
    <location>
        <begin position="1"/>
        <end position="18"/>
    </location>
</feature>
<dbReference type="Gene3D" id="2.10.25.10">
    <property type="entry name" value="Laminin"/>
    <property type="match status" value="3"/>
</dbReference>
<evidence type="ECO:0000256" key="3">
    <source>
        <dbReference type="ARBA" id="ARBA00022737"/>
    </source>
</evidence>
<evidence type="ECO:0000313" key="11">
    <source>
        <dbReference type="EMBL" id="KAL1387487.1"/>
    </source>
</evidence>
<feature type="region of interest" description="Disordered" evidence="8">
    <location>
        <begin position="376"/>
        <end position="500"/>
    </location>
</feature>
<dbReference type="InterPro" id="IPR000742">
    <property type="entry name" value="EGF"/>
</dbReference>
<dbReference type="FunFam" id="4.10.1080.10:FF:000001">
    <property type="entry name" value="Thrombospondin 3"/>
    <property type="match status" value="1"/>
</dbReference>
<gene>
    <name evidence="11" type="ORF">pipiens_012751</name>
</gene>
<dbReference type="InterPro" id="IPR003367">
    <property type="entry name" value="Thrombospondin_3-like_rpt"/>
</dbReference>
<evidence type="ECO:0000256" key="5">
    <source>
        <dbReference type="ARBA" id="ARBA00023157"/>
    </source>
</evidence>
<feature type="repeat" description="TSP type-3" evidence="7">
    <location>
        <begin position="471"/>
        <end position="506"/>
    </location>
</feature>
<keyword evidence="1" id="KW-0245">EGF-like domain</keyword>
<evidence type="ECO:0000256" key="4">
    <source>
        <dbReference type="ARBA" id="ARBA00022837"/>
    </source>
</evidence>
<evidence type="ECO:0000256" key="8">
    <source>
        <dbReference type="SAM" id="MobiDB-lite"/>
    </source>
</evidence>
<dbReference type="PANTHER" id="PTHR10199:SF118">
    <property type="entry name" value="THROMBOSPONDIN"/>
    <property type="match status" value="1"/>
</dbReference>
<dbReference type="InterPro" id="IPR008859">
    <property type="entry name" value="Thrombospondin_C"/>
</dbReference>
<dbReference type="InterPro" id="IPR028974">
    <property type="entry name" value="TSP_type-3_rpt"/>
</dbReference>
<dbReference type="Gene3D" id="4.10.1080.10">
    <property type="entry name" value="TSP type-3 repeat"/>
    <property type="match status" value="2"/>
</dbReference>
<keyword evidence="6" id="KW-0325">Glycoprotein</keyword>
<feature type="compositionally biased region" description="Basic and acidic residues" evidence="8">
    <location>
        <begin position="448"/>
        <end position="461"/>
    </location>
</feature>
<evidence type="ECO:0000256" key="6">
    <source>
        <dbReference type="ARBA" id="ARBA00023180"/>
    </source>
</evidence>
<dbReference type="Gene3D" id="2.60.120.200">
    <property type="match status" value="1"/>
</dbReference>
<dbReference type="SMART" id="SM00181">
    <property type="entry name" value="EGF"/>
    <property type="match status" value="3"/>
</dbReference>
<organism evidence="11 12">
    <name type="scientific">Culex pipiens pipiens</name>
    <name type="common">Northern house mosquito</name>
    <dbReference type="NCBI Taxonomy" id="38569"/>
    <lineage>
        <taxon>Eukaryota</taxon>
        <taxon>Metazoa</taxon>
        <taxon>Ecdysozoa</taxon>
        <taxon>Arthropoda</taxon>
        <taxon>Hexapoda</taxon>
        <taxon>Insecta</taxon>
        <taxon>Pterygota</taxon>
        <taxon>Neoptera</taxon>
        <taxon>Endopterygota</taxon>
        <taxon>Diptera</taxon>
        <taxon>Nematocera</taxon>
        <taxon>Culicoidea</taxon>
        <taxon>Culicidae</taxon>
        <taxon>Culicinae</taxon>
        <taxon>Culicini</taxon>
        <taxon>Culex</taxon>
        <taxon>Culex</taxon>
    </lineage>
</organism>
<keyword evidence="2 9" id="KW-0732">Signal</keyword>
<dbReference type="FunFam" id="2.10.25.10:FF:000027">
    <property type="entry name" value="Thrombospondin 3"/>
    <property type="match status" value="1"/>
</dbReference>
<feature type="region of interest" description="Disordered" evidence="8">
    <location>
        <begin position="339"/>
        <end position="358"/>
    </location>
</feature>
<dbReference type="AlphaFoldDB" id="A0ABD1D151"/>
<dbReference type="InterPro" id="IPR017897">
    <property type="entry name" value="Thrombospondin_3_rpt"/>
</dbReference>
<feature type="domain" description="TSP C-terminal" evidence="10">
    <location>
        <begin position="546"/>
        <end position="761"/>
    </location>
</feature>
<feature type="repeat" description="TSP type-3" evidence="7">
    <location>
        <begin position="374"/>
        <end position="409"/>
    </location>
</feature>
<keyword evidence="12" id="KW-1185">Reference proteome</keyword>
<dbReference type="SUPFAM" id="SSF103647">
    <property type="entry name" value="TSP type-3 repeat"/>
    <property type="match status" value="3"/>
</dbReference>
<feature type="compositionally biased region" description="Basic and acidic residues" evidence="8">
    <location>
        <begin position="472"/>
        <end position="489"/>
    </location>
</feature>
<protein>
    <recommendedName>
        <fullName evidence="10">TSP C-terminal domain-containing protein</fullName>
    </recommendedName>
</protein>
<sequence length="785" mass="86988">MFFPAIVVFFATQAIVAAGSEERQYGDLQDWYLNNIHIANSNYNYSEPEVFRPGMDKPIRQCDERYGKLFKEVEFLRNLMSKCTGCVGKLSNPAPNADGCFPGACYKDVPCTVPSVTLAIRRRASLECGVIREGDFPYYESGSCPAGYEGNGTVCNQLDVCAKKPCYRGVDCQWIKDSPYYKCGSCPSGYGGDGRNCKKVDFCAKQPCFPNVNCSWKDSAPYFKCGSCPAGYAGDGISCGRNPCLQNPCFKGVSCQKKAVDPYFSCGPCPPGLAGNGIVCGKDSDSDGYPDEELNCKEPTCTRDNCKVQPNSGQEDTNRNGIGDACEDDIDSDGVKNDVDNCPKTFNPRQKDSDGDGVGDECDNCARVKNTNQMDTDRDGMGDSCDDDIDGDGKRNSADNCPKAYNPKQEDSDRDGVGDLCDNCPKRYNPKQKDSDGDEVGDVCSSKSDSDGDGRQDDRDNCPYVANAGQLDTDKDGVGDACDPDKDNDGVPNKVDNCELRWNPNQADRDRDGLGDVCDTDFDGDGAEDWRDNCPRNGQIRRSDFSNFSRVALDPEGTSQRDPEWEVLNNGAEIFQKHNSDPGLAIGNDKVEGLDFEGTFFVKSAARDDDFVGFVFGYVSNRKFYFASWKREEQTYWKSHPFEATATAGVLLKLVNSQTGPGTMLRNSLWNDASKQGQTKLLWQDRAKKGWQFNTAYRWKLLHRPEIGLIRFRLFRGQVLEADSGNLFDFTIKGGRMGVYCFSQALITWSNLKYSCNDEIPRDIYSQLSPETRRKVKPSNNNWLS</sequence>
<dbReference type="InterPro" id="IPR013320">
    <property type="entry name" value="ConA-like_dom_sf"/>
</dbReference>
<feature type="chain" id="PRO_5044853824" description="TSP C-terminal domain-containing protein" evidence="9">
    <location>
        <begin position="19"/>
        <end position="785"/>
    </location>
</feature>
<accession>A0ABD1D151</accession>
<evidence type="ECO:0000256" key="2">
    <source>
        <dbReference type="ARBA" id="ARBA00022729"/>
    </source>
</evidence>
<dbReference type="GO" id="GO:0005509">
    <property type="term" value="F:calcium ion binding"/>
    <property type="evidence" value="ECO:0007669"/>
    <property type="project" value="UniProtKB-UniRule"/>
</dbReference>
<dbReference type="Pfam" id="PF05735">
    <property type="entry name" value="TSP_C"/>
    <property type="match status" value="1"/>
</dbReference>
<dbReference type="Proteomes" id="UP001562425">
    <property type="component" value="Unassembled WGS sequence"/>
</dbReference>
<keyword evidence="5" id="KW-1015">Disulfide bond</keyword>
<keyword evidence="3" id="KW-0677">Repeat</keyword>
<feature type="repeat" description="TSP type-3" evidence="7">
    <location>
        <begin position="315"/>
        <end position="350"/>
    </location>
</feature>
<evidence type="ECO:0000259" key="10">
    <source>
        <dbReference type="PROSITE" id="PS51236"/>
    </source>
</evidence>
<dbReference type="PROSITE" id="PS51236">
    <property type="entry name" value="TSP_CTER"/>
    <property type="match status" value="1"/>
</dbReference>
<evidence type="ECO:0000256" key="7">
    <source>
        <dbReference type="PROSITE-ProRule" id="PRU00634"/>
    </source>
</evidence>